<keyword evidence="4 5" id="KW-0408">Iron</keyword>
<sequence>MYALLKLTITVCQIEKNPKIRIGIMKIFILILSFAALSMAENVKDYPSLFGGMKVNCISKTVDQIGCEVRASLEYLKFGAYYSLDNVNRPGFSKFFFDSSSEEREHAIKLIEYMNMRGAHHPGAANKVDTLKAIEPLLKHAKSCPIFDKFNETCIVNFNKLNEVYTGADALSCALKMEMAVTDHIKQVIRACEAEDHTCPDDEPKCDKNDYHYVDYLTGEFLTEQYEGQRKIAGYLKTLQKMKDTHGNIGEFFFDKTLLE</sequence>
<evidence type="ECO:0000313" key="10">
    <source>
        <dbReference type="EMBL" id="SSX26119.1"/>
    </source>
</evidence>
<dbReference type="GO" id="GO:0006826">
    <property type="term" value="P:iron ion transport"/>
    <property type="evidence" value="ECO:0007669"/>
    <property type="project" value="InterPro"/>
</dbReference>
<keyword evidence="7" id="KW-1133">Transmembrane helix</keyword>
<dbReference type="GO" id="GO:0004322">
    <property type="term" value="F:ferroxidase activity"/>
    <property type="evidence" value="ECO:0007669"/>
    <property type="project" value="UniProtKB-EC"/>
</dbReference>
<feature type="domain" description="Ferritin-like diiron" evidence="8">
    <location>
        <begin position="51"/>
        <end position="243"/>
    </location>
</feature>
<dbReference type="InterPro" id="IPR009040">
    <property type="entry name" value="Ferritin-like_diiron"/>
</dbReference>
<evidence type="ECO:0000256" key="1">
    <source>
        <dbReference type="ARBA" id="ARBA00007513"/>
    </source>
</evidence>
<dbReference type="OMA" id="ENINDYH"/>
<keyword evidence="2 6" id="KW-0409">Iron storage</keyword>
<feature type="transmembrane region" description="Helical" evidence="7">
    <location>
        <begin position="20"/>
        <end position="40"/>
    </location>
</feature>
<dbReference type="SUPFAM" id="SSF47240">
    <property type="entry name" value="Ferritin-like"/>
    <property type="match status" value="1"/>
</dbReference>
<organism evidence="10">
    <name type="scientific">Culicoides sonorensis</name>
    <name type="common">Biting midge</name>
    <dbReference type="NCBI Taxonomy" id="179676"/>
    <lineage>
        <taxon>Eukaryota</taxon>
        <taxon>Metazoa</taxon>
        <taxon>Ecdysozoa</taxon>
        <taxon>Arthropoda</taxon>
        <taxon>Hexapoda</taxon>
        <taxon>Insecta</taxon>
        <taxon>Pterygota</taxon>
        <taxon>Neoptera</taxon>
        <taxon>Endopterygota</taxon>
        <taxon>Diptera</taxon>
        <taxon>Nematocera</taxon>
        <taxon>Chironomoidea</taxon>
        <taxon>Ceratopogonidae</taxon>
        <taxon>Ceratopogoninae</taxon>
        <taxon>Culicoides</taxon>
        <taxon>Monoculicoides</taxon>
    </lineage>
</organism>
<protein>
    <recommendedName>
        <fullName evidence="6">Ferritin</fullName>
        <ecNumber evidence="6">1.16.3.1</ecNumber>
    </recommendedName>
</protein>
<dbReference type="GO" id="GO:0006879">
    <property type="term" value="P:intracellular iron ion homeostasis"/>
    <property type="evidence" value="ECO:0007669"/>
    <property type="project" value="UniProtKB-KW"/>
</dbReference>
<feature type="binding site" evidence="5">
    <location>
        <position position="106"/>
    </location>
    <ligand>
        <name>Fe cation</name>
        <dbReference type="ChEBI" id="CHEBI:24875"/>
        <label>1</label>
    </ligand>
</feature>
<dbReference type="EC" id="1.16.3.1" evidence="6"/>
<evidence type="ECO:0000256" key="4">
    <source>
        <dbReference type="ARBA" id="ARBA00023004"/>
    </source>
</evidence>
<dbReference type="Gene3D" id="1.20.1260.10">
    <property type="match status" value="1"/>
</dbReference>
<keyword evidence="3 5" id="KW-0479">Metal-binding</keyword>
<comment type="catalytic activity">
    <reaction evidence="6">
        <text>4 Fe(2+) + O2 + 4 H(+) = 4 Fe(3+) + 2 H2O</text>
        <dbReference type="Rhea" id="RHEA:11148"/>
        <dbReference type="ChEBI" id="CHEBI:15377"/>
        <dbReference type="ChEBI" id="CHEBI:15378"/>
        <dbReference type="ChEBI" id="CHEBI:15379"/>
        <dbReference type="ChEBI" id="CHEBI:29033"/>
        <dbReference type="ChEBI" id="CHEBI:29034"/>
        <dbReference type="EC" id="1.16.3.1"/>
    </reaction>
</comment>
<proteinExistence type="inferred from homology"/>
<feature type="binding site" evidence="5">
    <location>
        <position position="103"/>
    </location>
    <ligand>
        <name>Fe cation</name>
        <dbReference type="ChEBI" id="CHEBI:24875"/>
        <label>1</label>
    </ligand>
</feature>
<feature type="binding site" evidence="5">
    <location>
        <position position="178"/>
    </location>
    <ligand>
        <name>Fe cation</name>
        <dbReference type="ChEBI" id="CHEBI:24875"/>
        <label>1</label>
    </ligand>
</feature>
<evidence type="ECO:0000259" key="8">
    <source>
        <dbReference type="PROSITE" id="PS50905"/>
    </source>
</evidence>
<dbReference type="GO" id="GO:0008198">
    <property type="term" value="F:ferrous iron binding"/>
    <property type="evidence" value="ECO:0007669"/>
    <property type="project" value="TreeGrafter"/>
</dbReference>
<dbReference type="AlphaFoldDB" id="A0A336MB26"/>
<feature type="binding site" evidence="5">
    <location>
        <position position="68"/>
    </location>
    <ligand>
        <name>Fe cation</name>
        <dbReference type="ChEBI" id="CHEBI:24875"/>
        <label>1</label>
    </ligand>
</feature>
<dbReference type="InterPro" id="IPR009078">
    <property type="entry name" value="Ferritin-like_SF"/>
</dbReference>
<evidence type="ECO:0000256" key="3">
    <source>
        <dbReference type="ARBA" id="ARBA00022723"/>
    </source>
</evidence>
<evidence type="ECO:0000256" key="2">
    <source>
        <dbReference type="ARBA" id="ARBA00022434"/>
    </source>
</evidence>
<dbReference type="PANTHER" id="PTHR11431">
    <property type="entry name" value="FERRITIN"/>
    <property type="match status" value="1"/>
</dbReference>
<feature type="binding site" evidence="5">
    <location>
        <position position="225"/>
    </location>
    <ligand>
        <name>Fe cation</name>
        <dbReference type="ChEBI" id="CHEBI:24875"/>
        <label>1</label>
    </ligand>
</feature>
<dbReference type="VEuPathDB" id="VectorBase:CSON013125"/>
<dbReference type="EMBL" id="UFQS01000650">
    <property type="protein sequence ID" value="SSX05760.1"/>
    <property type="molecule type" value="Genomic_DNA"/>
</dbReference>
<dbReference type="CDD" id="cd01056">
    <property type="entry name" value="Euk_Ferritin"/>
    <property type="match status" value="1"/>
</dbReference>
<dbReference type="GO" id="GO:0008199">
    <property type="term" value="F:ferric iron binding"/>
    <property type="evidence" value="ECO:0007669"/>
    <property type="project" value="InterPro"/>
</dbReference>
<dbReference type="PANTHER" id="PTHR11431:SF43">
    <property type="entry name" value="FERRITIN"/>
    <property type="match status" value="1"/>
</dbReference>
<dbReference type="InterPro" id="IPR001519">
    <property type="entry name" value="Ferritin"/>
</dbReference>
<dbReference type="InterPro" id="IPR012347">
    <property type="entry name" value="Ferritin-like"/>
</dbReference>
<reference evidence="10" key="2">
    <citation type="submission" date="2018-07" db="EMBL/GenBank/DDBJ databases">
        <authorList>
            <person name="Quirk P.G."/>
            <person name="Krulwich T.A."/>
        </authorList>
    </citation>
    <scope>NUCLEOTIDE SEQUENCE</scope>
</reference>
<keyword evidence="6" id="KW-0560">Oxidoreductase</keyword>
<evidence type="ECO:0000256" key="6">
    <source>
        <dbReference type="RuleBase" id="RU361145"/>
    </source>
</evidence>
<accession>A0A336MB26</accession>
<evidence type="ECO:0000256" key="5">
    <source>
        <dbReference type="PIRSR" id="PIRSR601519-1"/>
    </source>
</evidence>
<gene>
    <name evidence="10" type="primary">CSON013125</name>
</gene>
<dbReference type="GO" id="GO:0005737">
    <property type="term" value="C:cytoplasm"/>
    <property type="evidence" value="ECO:0007669"/>
    <property type="project" value="TreeGrafter"/>
</dbReference>
<name>A0A336MB26_CULSO</name>
<reference evidence="9" key="1">
    <citation type="submission" date="2018-04" db="EMBL/GenBank/DDBJ databases">
        <authorList>
            <person name="Go L.Y."/>
            <person name="Mitchell J.A."/>
        </authorList>
    </citation>
    <scope>NUCLEOTIDE SEQUENCE</scope>
    <source>
        <tissue evidence="9">Whole organism</tissue>
    </source>
</reference>
<dbReference type="InterPro" id="IPR008331">
    <property type="entry name" value="Ferritin_DPS_dom"/>
</dbReference>
<evidence type="ECO:0000313" key="9">
    <source>
        <dbReference type="EMBL" id="SSX05760.1"/>
    </source>
</evidence>
<comment type="similarity">
    <text evidence="1 6">Belongs to the ferritin family.</text>
</comment>
<keyword evidence="7" id="KW-0812">Transmembrane</keyword>
<keyword evidence="7" id="KW-0472">Membrane</keyword>
<comment type="function">
    <text evidence="6">Stores iron in a soluble, non-toxic, readily available form. Important for iron homeostasis. Iron is taken up in the ferrous form and deposited as ferric hydroxides after oxidation.</text>
</comment>
<evidence type="ECO:0000256" key="7">
    <source>
        <dbReference type="SAM" id="Phobius"/>
    </source>
</evidence>
<dbReference type="EMBL" id="UFQT01000650">
    <property type="protein sequence ID" value="SSX26119.1"/>
    <property type="molecule type" value="Genomic_DNA"/>
</dbReference>
<dbReference type="Pfam" id="PF00210">
    <property type="entry name" value="Ferritin"/>
    <property type="match status" value="1"/>
</dbReference>
<dbReference type="PROSITE" id="PS50905">
    <property type="entry name" value="FERRITIN_LIKE"/>
    <property type="match status" value="1"/>
</dbReference>